<evidence type="ECO:0000259" key="4">
    <source>
        <dbReference type="Pfam" id="PF00534"/>
    </source>
</evidence>
<dbReference type="Pfam" id="PF00534">
    <property type="entry name" value="Glycos_transf_1"/>
    <property type="match status" value="1"/>
</dbReference>
<dbReference type="InterPro" id="IPR028098">
    <property type="entry name" value="Glyco_trans_4-like_N"/>
</dbReference>
<proteinExistence type="predicted"/>
<evidence type="ECO:0000313" key="6">
    <source>
        <dbReference type="EMBL" id="GGA24324.1"/>
    </source>
</evidence>
<dbReference type="Pfam" id="PF13579">
    <property type="entry name" value="Glyco_trans_4_4"/>
    <property type="match status" value="1"/>
</dbReference>
<evidence type="ECO:0000259" key="5">
    <source>
        <dbReference type="Pfam" id="PF13579"/>
    </source>
</evidence>
<reference evidence="6" key="1">
    <citation type="journal article" date="2014" name="Int. J. Syst. Evol. Microbiol.">
        <title>Complete genome sequence of Corynebacterium casei LMG S-19264T (=DSM 44701T), isolated from a smear-ripened cheese.</title>
        <authorList>
            <consortium name="US DOE Joint Genome Institute (JGI-PGF)"/>
            <person name="Walter F."/>
            <person name="Albersmeier A."/>
            <person name="Kalinowski J."/>
            <person name="Ruckert C."/>
        </authorList>
    </citation>
    <scope>NUCLEOTIDE SEQUENCE</scope>
    <source>
        <strain evidence="6">CGMCC 1.12785</strain>
    </source>
</reference>
<dbReference type="SUPFAM" id="SSF53756">
    <property type="entry name" value="UDP-Glycosyltransferase/glycogen phosphorylase"/>
    <property type="match status" value="1"/>
</dbReference>
<comment type="caution">
    <text evidence="6">The sequence shown here is derived from an EMBL/GenBank/DDBJ whole genome shotgun (WGS) entry which is preliminary data.</text>
</comment>
<sequence>MSTTRIVLVLGSSAGGVGVHIAGLAREFAERGHRVGVIGPAETDALFRFSSIPGVKFAAVPIPAHLSLKETAAVSAVRALVAGFHADVVHAHGFRAGLLSALAIRRMRRSRRPRLVSTWHNAILSTGARRRLERGVARLIARSADVVLGASTDLVDLARELGAEHAAFAPAAAPTPTFGEDVNYSLARRRLLSELGLSPDAILVLTVGRVARQKDLGTLLDAAALWRQTHPRIHSIVAGGADAKVLEPLEARVRAERLPVRFLGQRQDVAALNIAADMVVLTSTWEARALVIQEAMLTGKAVIATAVGGLPELIGDAGILVPAGDAEAVADAVRALADDPVRRSELGRQAAIRALDFPDEAHVADVIEEFYASRPASPGNPGNPKESTTP</sequence>
<evidence type="ECO:0000256" key="1">
    <source>
        <dbReference type="ARBA" id="ARBA00021292"/>
    </source>
</evidence>
<dbReference type="Gene3D" id="3.40.50.2000">
    <property type="entry name" value="Glycogen Phosphorylase B"/>
    <property type="match status" value="2"/>
</dbReference>
<dbReference type="PANTHER" id="PTHR45947">
    <property type="entry name" value="SULFOQUINOVOSYL TRANSFERASE SQD2"/>
    <property type="match status" value="1"/>
</dbReference>
<name>A0A8J2U0C0_9MICO</name>
<dbReference type="InterPro" id="IPR001296">
    <property type="entry name" value="Glyco_trans_1"/>
</dbReference>
<feature type="domain" description="Glycosyl transferase family 1" evidence="4">
    <location>
        <begin position="195"/>
        <end position="350"/>
    </location>
</feature>
<dbReference type="AlphaFoldDB" id="A0A8J2U0C0"/>
<evidence type="ECO:0000313" key="7">
    <source>
        <dbReference type="Proteomes" id="UP000616114"/>
    </source>
</evidence>
<evidence type="ECO:0000256" key="3">
    <source>
        <dbReference type="ARBA" id="ARBA00022679"/>
    </source>
</evidence>
<keyword evidence="3 6" id="KW-0808">Transferase</keyword>
<dbReference type="GO" id="GO:1901137">
    <property type="term" value="P:carbohydrate derivative biosynthetic process"/>
    <property type="evidence" value="ECO:0007669"/>
    <property type="project" value="UniProtKB-ARBA"/>
</dbReference>
<dbReference type="CDD" id="cd03801">
    <property type="entry name" value="GT4_PimA-like"/>
    <property type="match status" value="1"/>
</dbReference>
<evidence type="ECO:0000256" key="2">
    <source>
        <dbReference type="ARBA" id="ARBA00022676"/>
    </source>
</evidence>
<reference evidence="6" key="2">
    <citation type="submission" date="2020-09" db="EMBL/GenBank/DDBJ databases">
        <authorList>
            <person name="Sun Q."/>
            <person name="Zhou Y."/>
        </authorList>
    </citation>
    <scope>NUCLEOTIDE SEQUENCE</scope>
    <source>
        <strain evidence="6">CGMCC 1.12785</strain>
    </source>
</reference>
<feature type="domain" description="Glycosyltransferase subfamily 4-like N-terminal" evidence="5">
    <location>
        <begin position="15"/>
        <end position="165"/>
    </location>
</feature>
<dbReference type="InterPro" id="IPR050194">
    <property type="entry name" value="Glycosyltransferase_grp1"/>
</dbReference>
<gene>
    <name evidence="6" type="ORF">GCM10011333_29160</name>
</gene>
<dbReference type="PANTHER" id="PTHR45947:SF3">
    <property type="entry name" value="SULFOQUINOVOSYL TRANSFERASE SQD2"/>
    <property type="match status" value="1"/>
</dbReference>
<dbReference type="EMBL" id="BMFY01000015">
    <property type="protein sequence ID" value="GGA24324.1"/>
    <property type="molecule type" value="Genomic_DNA"/>
</dbReference>
<keyword evidence="2" id="KW-0328">Glycosyltransferase</keyword>
<dbReference type="RefSeq" id="WP_188551638.1">
    <property type="nucleotide sequence ID" value="NZ_BMFY01000015.1"/>
</dbReference>
<protein>
    <recommendedName>
        <fullName evidence="1">D-inositol 3-phosphate glycosyltransferase</fullName>
    </recommendedName>
</protein>
<accession>A0A8J2U0C0</accession>
<dbReference type="GO" id="GO:0016757">
    <property type="term" value="F:glycosyltransferase activity"/>
    <property type="evidence" value="ECO:0007669"/>
    <property type="project" value="UniProtKB-KW"/>
</dbReference>
<organism evidence="6 7">
    <name type="scientific">Sediminivirga luteola</name>
    <dbReference type="NCBI Taxonomy" id="1774748"/>
    <lineage>
        <taxon>Bacteria</taxon>
        <taxon>Bacillati</taxon>
        <taxon>Actinomycetota</taxon>
        <taxon>Actinomycetes</taxon>
        <taxon>Micrococcales</taxon>
        <taxon>Brevibacteriaceae</taxon>
        <taxon>Sediminivirga</taxon>
    </lineage>
</organism>
<dbReference type="Proteomes" id="UP000616114">
    <property type="component" value="Unassembled WGS sequence"/>
</dbReference>
<keyword evidence="7" id="KW-1185">Reference proteome</keyword>